<proteinExistence type="predicted"/>
<evidence type="ECO:0000313" key="2">
    <source>
        <dbReference type="EMBL" id="TPX76564.1"/>
    </source>
</evidence>
<dbReference type="EMBL" id="QEAP01000043">
    <property type="protein sequence ID" value="TPX76564.1"/>
    <property type="molecule type" value="Genomic_DNA"/>
</dbReference>
<organism evidence="2 3">
    <name type="scientific">Chytriomyces confervae</name>
    <dbReference type="NCBI Taxonomy" id="246404"/>
    <lineage>
        <taxon>Eukaryota</taxon>
        <taxon>Fungi</taxon>
        <taxon>Fungi incertae sedis</taxon>
        <taxon>Chytridiomycota</taxon>
        <taxon>Chytridiomycota incertae sedis</taxon>
        <taxon>Chytridiomycetes</taxon>
        <taxon>Chytridiales</taxon>
        <taxon>Chytriomycetaceae</taxon>
        <taxon>Chytriomyces</taxon>
    </lineage>
</organism>
<comment type="caution">
    <text evidence="2">The sequence shown here is derived from an EMBL/GenBank/DDBJ whole genome shotgun (WGS) entry which is preliminary data.</text>
</comment>
<dbReference type="OrthoDB" id="2104246at2759"/>
<feature type="transmembrane region" description="Helical" evidence="1">
    <location>
        <begin position="45"/>
        <end position="69"/>
    </location>
</feature>
<accession>A0A507FJS6</accession>
<protein>
    <submittedName>
        <fullName evidence="2">Uncharacterized protein</fullName>
    </submittedName>
</protein>
<feature type="transmembrane region" description="Helical" evidence="1">
    <location>
        <begin position="81"/>
        <end position="106"/>
    </location>
</feature>
<feature type="transmembrane region" description="Helical" evidence="1">
    <location>
        <begin position="118"/>
        <end position="137"/>
    </location>
</feature>
<sequence length="318" mass="34499">MPFSLSHSSFSNSSNTTFNDTMNLTIDAVFGPPALGSPYINDAQYAVLGVILGMTIEISFTGLITTLCRALQGSVTQGEEFFVIGIIMTIFNFVCIAYQSLVAWVFFLGEEQCGYGSLVGNVFLHIFNLGFDIFMLYKTYCVAAYDLRVQYTAMAIIVHRFGWAIVDIMTSKGVWNPDLQYCTYAQDIVTFKGYASSDMISHIFACILSLVFGCLNFEGDLAGVGKSLVEGNILRSVVTVAICAYSTASGLEFNSGTYSAAVAMLVQAYVLSRCVNAELFYSVGRVSYAKPGGGGTRSIISSQGYTNSAVRSDRMEDA</sequence>
<keyword evidence="3" id="KW-1185">Reference proteome</keyword>
<dbReference type="Proteomes" id="UP000320333">
    <property type="component" value="Unassembled WGS sequence"/>
</dbReference>
<keyword evidence="1" id="KW-1133">Transmembrane helix</keyword>
<reference evidence="2 3" key="1">
    <citation type="journal article" date="2019" name="Sci. Rep.">
        <title>Comparative genomics of chytrid fungi reveal insights into the obligate biotrophic and pathogenic lifestyle of Synchytrium endobioticum.</title>
        <authorList>
            <person name="van de Vossenberg B.T.L.H."/>
            <person name="Warris S."/>
            <person name="Nguyen H.D.T."/>
            <person name="van Gent-Pelzer M.P.E."/>
            <person name="Joly D.L."/>
            <person name="van de Geest H.C."/>
            <person name="Bonants P.J.M."/>
            <person name="Smith D.S."/>
            <person name="Levesque C.A."/>
            <person name="van der Lee T.A.J."/>
        </authorList>
    </citation>
    <scope>NUCLEOTIDE SEQUENCE [LARGE SCALE GENOMIC DNA]</scope>
    <source>
        <strain evidence="2 3">CBS 675.73</strain>
    </source>
</reference>
<evidence type="ECO:0000313" key="3">
    <source>
        <dbReference type="Proteomes" id="UP000320333"/>
    </source>
</evidence>
<keyword evidence="1" id="KW-0472">Membrane</keyword>
<keyword evidence="1" id="KW-0812">Transmembrane</keyword>
<name>A0A507FJS6_9FUNG</name>
<gene>
    <name evidence="2" type="ORF">CcCBS67573_g02183</name>
</gene>
<dbReference type="AlphaFoldDB" id="A0A507FJS6"/>
<evidence type="ECO:0000256" key="1">
    <source>
        <dbReference type="SAM" id="Phobius"/>
    </source>
</evidence>